<accession>A0AAV5QH67</accession>
<feature type="region of interest" description="Disordered" evidence="1">
    <location>
        <begin position="1"/>
        <end position="29"/>
    </location>
</feature>
<evidence type="ECO:0000313" key="3">
    <source>
        <dbReference type="Proteomes" id="UP001360560"/>
    </source>
</evidence>
<dbReference type="EMBL" id="BTFZ01000002">
    <property type="protein sequence ID" value="GMM34118.1"/>
    <property type="molecule type" value="Genomic_DNA"/>
</dbReference>
<comment type="caution">
    <text evidence="2">The sequence shown here is derived from an EMBL/GenBank/DDBJ whole genome shotgun (WGS) entry which is preliminary data.</text>
</comment>
<name>A0AAV5QH67_9ASCO</name>
<dbReference type="GeneID" id="90072097"/>
<dbReference type="Proteomes" id="UP001360560">
    <property type="component" value="Unassembled WGS sequence"/>
</dbReference>
<gene>
    <name evidence="2" type="ORF">DASC09_014430</name>
</gene>
<feature type="compositionally biased region" description="Polar residues" evidence="1">
    <location>
        <begin position="8"/>
        <end position="24"/>
    </location>
</feature>
<sequence length="137" mass="14816">MPIRRTIGETTTDSPPAQSPSEMSSVDAPVVDTPVETAATFISEESFQNDDIVSGSRIESKFISHLENYKILGAVIEPAGNFLAPTIVRIRAATPESVASTIKSVDELFDSMLTAVDATILPDVLKRVPNRRVSENQ</sequence>
<protein>
    <submittedName>
        <fullName evidence="2">Uncharacterized protein</fullName>
    </submittedName>
</protein>
<evidence type="ECO:0000313" key="2">
    <source>
        <dbReference type="EMBL" id="GMM34118.1"/>
    </source>
</evidence>
<dbReference type="RefSeq" id="XP_064851118.1">
    <property type="nucleotide sequence ID" value="XM_064995046.1"/>
</dbReference>
<reference evidence="2 3" key="1">
    <citation type="journal article" date="2023" name="Elife">
        <title>Identification of key yeast species and microbe-microbe interactions impacting larval growth of Drosophila in the wild.</title>
        <authorList>
            <person name="Mure A."/>
            <person name="Sugiura Y."/>
            <person name="Maeda R."/>
            <person name="Honda K."/>
            <person name="Sakurai N."/>
            <person name="Takahashi Y."/>
            <person name="Watada M."/>
            <person name="Katoh T."/>
            <person name="Gotoh A."/>
            <person name="Gotoh Y."/>
            <person name="Taniguchi I."/>
            <person name="Nakamura K."/>
            <person name="Hayashi T."/>
            <person name="Katayama T."/>
            <person name="Uemura T."/>
            <person name="Hattori Y."/>
        </authorList>
    </citation>
    <scope>NUCLEOTIDE SEQUENCE [LARGE SCALE GENOMIC DNA]</scope>
    <source>
        <strain evidence="2 3">SC-9</strain>
    </source>
</reference>
<evidence type="ECO:0000256" key="1">
    <source>
        <dbReference type="SAM" id="MobiDB-lite"/>
    </source>
</evidence>
<keyword evidence="3" id="KW-1185">Reference proteome</keyword>
<dbReference type="AlphaFoldDB" id="A0AAV5QH67"/>
<proteinExistence type="predicted"/>
<organism evidence="2 3">
    <name type="scientific">Saccharomycopsis crataegensis</name>
    <dbReference type="NCBI Taxonomy" id="43959"/>
    <lineage>
        <taxon>Eukaryota</taxon>
        <taxon>Fungi</taxon>
        <taxon>Dikarya</taxon>
        <taxon>Ascomycota</taxon>
        <taxon>Saccharomycotina</taxon>
        <taxon>Saccharomycetes</taxon>
        <taxon>Saccharomycopsidaceae</taxon>
        <taxon>Saccharomycopsis</taxon>
    </lineage>
</organism>